<feature type="coiled-coil region" evidence="2">
    <location>
        <begin position="224"/>
        <end position="262"/>
    </location>
</feature>
<dbReference type="PANTHER" id="PTHR42911">
    <property type="entry name" value="MODULATOR OF FTSH PROTEASE HFLC"/>
    <property type="match status" value="1"/>
</dbReference>
<gene>
    <name evidence="5" type="ORF">SOCE26_082580</name>
</gene>
<dbReference type="PANTHER" id="PTHR42911:SF1">
    <property type="entry name" value="MODULATOR OF FTSH PROTEASE HFLC"/>
    <property type="match status" value="1"/>
</dbReference>
<dbReference type="AlphaFoldDB" id="A0A2L0F5N6"/>
<organism evidence="5 6">
    <name type="scientific">Sorangium cellulosum</name>
    <name type="common">Polyangium cellulosum</name>
    <dbReference type="NCBI Taxonomy" id="56"/>
    <lineage>
        <taxon>Bacteria</taxon>
        <taxon>Pseudomonadati</taxon>
        <taxon>Myxococcota</taxon>
        <taxon>Polyangia</taxon>
        <taxon>Polyangiales</taxon>
        <taxon>Polyangiaceae</taxon>
        <taxon>Sorangium</taxon>
    </lineage>
</organism>
<name>A0A2L0F5N6_SORCE</name>
<evidence type="ECO:0000259" key="4">
    <source>
        <dbReference type="Pfam" id="PF01145"/>
    </source>
</evidence>
<dbReference type="CDD" id="cd03401">
    <property type="entry name" value="SPFH_prohibitin"/>
    <property type="match status" value="1"/>
</dbReference>
<sequence>MAKIPSIKFGSSSSGAGAGASAVRRVALGLALLVATLFVACTTVTRIDAAHVGIRVKLAGSNRGVDDIPVVTGWVFYNPLTEQIVQFPTSVQNVVWTSSTYEGRSVDESITFSSSEGVNVGADIGMSFHIEPKMAPHLYLRFRENDLMRLADRYVRNAVREAFNSVASTMPVQEIYGAGKTKLIQDVTKELGLVIEKDGFIIDQLTINGALKLPENVAAAINQAMEATQKSIQAENRVRQVRAEAEQAIATARGAAESARERARGEADALLIRARAEAKANTIIRLSTTPAVLQYRALERWNGRLPAMNQGPLPMLTFDMKSALDKDAEQKLAALLEETEEAGEAGARDAASPGGAAGGAAPAGNGGAQGGKPGAAERAPAKAP</sequence>
<dbReference type="OrthoDB" id="9812991at2"/>
<dbReference type="InterPro" id="IPR001107">
    <property type="entry name" value="Band_7"/>
</dbReference>
<reference evidence="5 6" key="1">
    <citation type="submission" date="2015-09" db="EMBL/GenBank/DDBJ databases">
        <title>Sorangium comparison.</title>
        <authorList>
            <person name="Zaburannyi N."/>
            <person name="Bunk B."/>
            <person name="Overmann J."/>
            <person name="Mueller R."/>
        </authorList>
    </citation>
    <scope>NUCLEOTIDE SEQUENCE [LARGE SCALE GENOMIC DNA]</scope>
    <source>
        <strain evidence="5 6">So ce26</strain>
    </source>
</reference>
<dbReference type="InterPro" id="IPR036013">
    <property type="entry name" value="Band_7/SPFH_dom_sf"/>
</dbReference>
<accession>A0A2L0F5N6</accession>
<evidence type="ECO:0000256" key="3">
    <source>
        <dbReference type="SAM" id="MobiDB-lite"/>
    </source>
</evidence>
<dbReference type="Proteomes" id="UP000238348">
    <property type="component" value="Chromosome"/>
</dbReference>
<evidence type="ECO:0000313" key="6">
    <source>
        <dbReference type="Proteomes" id="UP000238348"/>
    </source>
</evidence>
<dbReference type="SUPFAM" id="SSF117892">
    <property type="entry name" value="Band 7/SPFH domain"/>
    <property type="match status" value="1"/>
</dbReference>
<dbReference type="Pfam" id="PF01145">
    <property type="entry name" value="Band_7"/>
    <property type="match status" value="1"/>
</dbReference>
<feature type="region of interest" description="Disordered" evidence="3">
    <location>
        <begin position="335"/>
        <end position="384"/>
    </location>
</feature>
<dbReference type="GO" id="GO:0016020">
    <property type="term" value="C:membrane"/>
    <property type="evidence" value="ECO:0007669"/>
    <property type="project" value="UniProtKB-SubCell"/>
</dbReference>
<evidence type="ECO:0000313" key="5">
    <source>
        <dbReference type="EMBL" id="AUX46749.1"/>
    </source>
</evidence>
<evidence type="ECO:0000256" key="2">
    <source>
        <dbReference type="SAM" id="Coils"/>
    </source>
</evidence>
<dbReference type="EMBL" id="CP012673">
    <property type="protein sequence ID" value="AUX46749.1"/>
    <property type="molecule type" value="Genomic_DNA"/>
</dbReference>
<protein>
    <recommendedName>
        <fullName evidence="4">Band 7 domain-containing protein</fullName>
    </recommendedName>
</protein>
<dbReference type="Gene3D" id="3.30.479.30">
    <property type="entry name" value="Band 7 domain"/>
    <property type="match status" value="1"/>
</dbReference>
<proteinExistence type="predicted"/>
<feature type="compositionally biased region" description="Gly residues" evidence="3">
    <location>
        <begin position="364"/>
        <end position="373"/>
    </location>
</feature>
<keyword evidence="2" id="KW-0175">Coiled coil</keyword>
<feature type="domain" description="Band 7" evidence="4">
    <location>
        <begin position="46"/>
        <end position="242"/>
    </location>
</feature>
<evidence type="ECO:0000256" key="1">
    <source>
        <dbReference type="ARBA" id="ARBA00004167"/>
    </source>
</evidence>
<dbReference type="RefSeq" id="WP_104984888.1">
    <property type="nucleotide sequence ID" value="NZ_CP012673.1"/>
</dbReference>
<feature type="compositionally biased region" description="Low complexity" evidence="3">
    <location>
        <begin position="344"/>
        <end position="363"/>
    </location>
</feature>
<dbReference type="InterPro" id="IPR000163">
    <property type="entry name" value="Prohibitin"/>
</dbReference>
<comment type="subcellular location">
    <subcellularLocation>
        <location evidence="1">Membrane</location>
        <topology evidence="1">Single-pass membrane protein</topology>
    </subcellularLocation>
</comment>